<evidence type="ECO:0000256" key="2">
    <source>
        <dbReference type="SAM" id="Phobius"/>
    </source>
</evidence>
<reference evidence="3 4" key="1">
    <citation type="submission" date="2014-10" db="EMBL/GenBank/DDBJ databases">
        <title>Draft genome of the hookworm Ancylostoma caninum.</title>
        <authorList>
            <person name="Mitreva M."/>
        </authorList>
    </citation>
    <scope>NUCLEOTIDE SEQUENCE [LARGE SCALE GENOMIC DNA]</scope>
    <source>
        <strain evidence="3 4">Baltimore</strain>
    </source>
</reference>
<dbReference type="OrthoDB" id="5792993at2759"/>
<dbReference type="AlphaFoldDB" id="A0A368FA20"/>
<organism evidence="3 4">
    <name type="scientific">Ancylostoma caninum</name>
    <name type="common">Dog hookworm</name>
    <dbReference type="NCBI Taxonomy" id="29170"/>
    <lineage>
        <taxon>Eukaryota</taxon>
        <taxon>Metazoa</taxon>
        <taxon>Ecdysozoa</taxon>
        <taxon>Nematoda</taxon>
        <taxon>Chromadorea</taxon>
        <taxon>Rhabditida</taxon>
        <taxon>Rhabditina</taxon>
        <taxon>Rhabditomorpha</taxon>
        <taxon>Strongyloidea</taxon>
        <taxon>Ancylostomatidae</taxon>
        <taxon>Ancylostomatinae</taxon>
        <taxon>Ancylostoma</taxon>
    </lineage>
</organism>
<sequence length="251" mass="28472">MPFVRPSQKGSRSGFPATVTRRAQFPRRSLKELRIDVGKNLEPLVHRAKQGLERIAEDPVSPTSADEKPIAPPRTMRARAKEGMSDAADCATSPSVASDPPMSERSVAERIEQTLHTHYYTIAYTLVIVAYLVGFAEYLYFRLVSILIPERTYYHPSCQEKQDRRVGKDGFHYGVSIGAFIAIALFQLIDALDESGTVLLYVFDGVVILYFIAFPLTTVIYHPHVHCFQRYGVLFRNVINDKVLHIRYRIP</sequence>
<evidence type="ECO:0000256" key="1">
    <source>
        <dbReference type="SAM" id="MobiDB-lite"/>
    </source>
</evidence>
<keyword evidence="2" id="KW-0472">Membrane</keyword>
<protein>
    <submittedName>
        <fullName evidence="3">Uncharacterized protein</fullName>
    </submittedName>
</protein>
<dbReference type="Proteomes" id="UP000252519">
    <property type="component" value="Unassembled WGS sequence"/>
</dbReference>
<keyword evidence="4" id="KW-1185">Reference proteome</keyword>
<proteinExistence type="predicted"/>
<feature type="transmembrane region" description="Helical" evidence="2">
    <location>
        <begin position="171"/>
        <end position="192"/>
    </location>
</feature>
<evidence type="ECO:0000313" key="4">
    <source>
        <dbReference type="Proteomes" id="UP000252519"/>
    </source>
</evidence>
<dbReference type="EMBL" id="JOJR01003394">
    <property type="protein sequence ID" value="RCN27849.1"/>
    <property type="molecule type" value="Genomic_DNA"/>
</dbReference>
<keyword evidence="2" id="KW-0812">Transmembrane</keyword>
<keyword evidence="2" id="KW-1133">Transmembrane helix</keyword>
<gene>
    <name evidence="3" type="ORF">ANCCAN_26414</name>
</gene>
<feature type="region of interest" description="Disordered" evidence="1">
    <location>
        <begin position="1"/>
        <end position="26"/>
    </location>
</feature>
<feature type="region of interest" description="Disordered" evidence="1">
    <location>
        <begin position="52"/>
        <end position="76"/>
    </location>
</feature>
<feature type="transmembrane region" description="Helical" evidence="2">
    <location>
        <begin position="198"/>
        <end position="221"/>
    </location>
</feature>
<accession>A0A368FA20</accession>
<feature type="transmembrane region" description="Helical" evidence="2">
    <location>
        <begin position="119"/>
        <end position="141"/>
    </location>
</feature>
<evidence type="ECO:0000313" key="3">
    <source>
        <dbReference type="EMBL" id="RCN27849.1"/>
    </source>
</evidence>
<name>A0A368FA20_ANCCA</name>
<comment type="caution">
    <text evidence="3">The sequence shown here is derived from an EMBL/GenBank/DDBJ whole genome shotgun (WGS) entry which is preliminary data.</text>
</comment>